<accession>A0A4R1FXW2</accession>
<evidence type="ECO:0000256" key="9">
    <source>
        <dbReference type="ARBA" id="ARBA00038983"/>
    </source>
</evidence>
<evidence type="ECO:0000256" key="10">
    <source>
        <dbReference type="ARBA" id="ARBA00049080"/>
    </source>
</evidence>
<keyword evidence="15" id="KW-1185">Reference proteome</keyword>
<comment type="catalytic activity">
    <reaction evidence="11">
        <text>(S)-2,3,4,5-tetrahydrodipicolinate + NAD(+) + H2O = (2S,4S)-4-hydroxy-2,3,4,5-tetrahydrodipicolinate + NADH + H(+)</text>
        <dbReference type="Rhea" id="RHEA:35323"/>
        <dbReference type="ChEBI" id="CHEBI:15377"/>
        <dbReference type="ChEBI" id="CHEBI:15378"/>
        <dbReference type="ChEBI" id="CHEBI:16845"/>
        <dbReference type="ChEBI" id="CHEBI:57540"/>
        <dbReference type="ChEBI" id="CHEBI:57945"/>
        <dbReference type="ChEBI" id="CHEBI:67139"/>
        <dbReference type="EC" id="1.17.1.8"/>
    </reaction>
</comment>
<keyword evidence="5" id="KW-0560">Oxidoreductase</keyword>
<dbReference type="InterPro" id="IPR022663">
    <property type="entry name" value="DapB_C"/>
</dbReference>
<dbReference type="EMBL" id="SMFR01000002">
    <property type="protein sequence ID" value="TCJ97668.1"/>
    <property type="molecule type" value="Genomic_DNA"/>
</dbReference>
<dbReference type="EC" id="1.17.1.8" evidence="9"/>
<protein>
    <recommendedName>
        <fullName evidence="9">4-hydroxy-tetrahydrodipicolinate reductase</fullName>
        <ecNumber evidence="9">1.17.1.8</ecNumber>
    </recommendedName>
</protein>
<keyword evidence="7" id="KW-0457">Lysine biosynthesis</keyword>
<evidence type="ECO:0000256" key="8">
    <source>
        <dbReference type="ARBA" id="ARBA00037922"/>
    </source>
</evidence>
<evidence type="ECO:0000256" key="3">
    <source>
        <dbReference type="ARBA" id="ARBA00022857"/>
    </source>
</evidence>
<dbReference type="Pfam" id="PF05173">
    <property type="entry name" value="DapB_C"/>
    <property type="match status" value="1"/>
</dbReference>
<evidence type="ECO:0000313" key="15">
    <source>
        <dbReference type="Proteomes" id="UP000294856"/>
    </source>
</evidence>
<evidence type="ECO:0000256" key="4">
    <source>
        <dbReference type="ARBA" id="ARBA00022915"/>
    </source>
</evidence>
<keyword evidence="2" id="KW-0028">Amino-acid biosynthesis</keyword>
<evidence type="ECO:0000313" key="14">
    <source>
        <dbReference type="EMBL" id="TCJ97668.1"/>
    </source>
</evidence>
<dbReference type="GO" id="GO:0005829">
    <property type="term" value="C:cytosol"/>
    <property type="evidence" value="ECO:0007669"/>
    <property type="project" value="TreeGrafter"/>
</dbReference>
<comment type="similarity">
    <text evidence="1">Belongs to the DapB family.</text>
</comment>
<dbReference type="InterPro" id="IPR023940">
    <property type="entry name" value="DHDPR_bac"/>
</dbReference>
<keyword evidence="6" id="KW-0520">NAD</keyword>
<dbReference type="RefSeq" id="WP_067447102.1">
    <property type="nucleotide sequence ID" value="NZ_SMFR01000002.1"/>
</dbReference>
<organism evidence="14 15">
    <name type="scientific">Nocardia alba</name>
    <dbReference type="NCBI Taxonomy" id="225051"/>
    <lineage>
        <taxon>Bacteria</taxon>
        <taxon>Bacillati</taxon>
        <taxon>Actinomycetota</taxon>
        <taxon>Actinomycetes</taxon>
        <taxon>Mycobacteriales</taxon>
        <taxon>Nocardiaceae</taxon>
        <taxon>Nocardia</taxon>
    </lineage>
</organism>
<evidence type="ECO:0000256" key="6">
    <source>
        <dbReference type="ARBA" id="ARBA00023027"/>
    </source>
</evidence>
<dbReference type="AlphaFoldDB" id="A0A4R1FXW2"/>
<dbReference type="PANTHER" id="PTHR20836">
    <property type="entry name" value="DIHYDRODIPICOLINATE REDUCTASE"/>
    <property type="match status" value="1"/>
</dbReference>
<dbReference type="PANTHER" id="PTHR20836:SF0">
    <property type="entry name" value="4-HYDROXY-TETRAHYDRODIPICOLINATE REDUCTASE 1, CHLOROPLASTIC-RELATED"/>
    <property type="match status" value="1"/>
</dbReference>
<dbReference type="InterPro" id="IPR000846">
    <property type="entry name" value="DapB_N"/>
</dbReference>
<feature type="domain" description="Dihydrodipicolinate reductase C-terminal" evidence="13">
    <location>
        <begin position="127"/>
        <end position="219"/>
    </location>
</feature>
<evidence type="ECO:0000256" key="2">
    <source>
        <dbReference type="ARBA" id="ARBA00022605"/>
    </source>
</evidence>
<dbReference type="InterPro" id="IPR036291">
    <property type="entry name" value="NAD(P)-bd_dom_sf"/>
</dbReference>
<evidence type="ECO:0000256" key="1">
    <source>
        <dbReference type="ARBA" id="ARBA00006642"/>
    </source>
</evidence>
<evidence type="ECO:0000256" key="11">
    <source>
        <dbReference type="ARBA" id="ARBA00049396"/>
    </source>
</evidence>
<comment type="pathway">
    <text evidence="8">Amino-acid biosynthesis; L-lysine biosynthesis via DAP pathway; (S)-tetrahydrodipicolinate from L-aspartate: step 4/4.</text>
</comment>
<dbReference type="GO" id="GO:0019877">
    <property type="term" value="P:diaminopimelate biosynthetic process"/>
    <property type="evidence" value="ECO:0007669"/>
    <property type="project" value="UniProtKB-KW"/>
</dbReference>
<dbReference type="STRING" id="1210063.GCA_001612665_01372"/>
<sequence>MITQGVAVVGATGRLGAAIVRACAENSVPVLTVASTAGWREGEQRPDVVIDASHPDALSDTVEFCARTRSPLLYCVSNPHPDQLDQLDTLSRHVAVTVAANLSALHWIHAHTVRLAARLGVAIGCDLETVVLDRHPETKRDAPSATARVLHECAGGTGRIISERYGAPVNDHHVLFGAPYESLDIHHSVRDLRAAAQGALRLAAQATTLPAGRYTADDLYGQLADHDQLAR</sequence>
<dbReference type="Gene3D" id="3.40.50.720">
    <property type="entry name" value="NAD(P)-binding Rossmann-like Domain"/>
    <property type="match status" value="1"/>
</dbReference>
<dbReference type="Pfam" id="PF01113">
    <property type="entry name" value="DapB_N"/>
    <property type="match status" value="1"/>
</dbReference>
<dbReference type="PIRSF" id="PIRSF000161">
    <property type="entry name" value="DHPR"/>
    <property type="match status" value="1"/>
</dbReference>
<dbReference type="SUPFAM" id="SSF51735">
    <property type="entry name" value="NAD(P)-binding Rossmann-fold domains"/>
    <property type="match status" value="1"/>
</dbReference>
<dbReference type="Proteomes" id="UP000294856">
    <property type="component" value="Unassembled WGS sequence"/>
</dbReference>
<proteinExistence type="inferred from homology"/>
<evidence type="ECO:0000256" key="5">
    <source>
        <dbReference type="ARBA" id="ARBA00023002"/>
    </source>
</evidence>
<dbReference type="GO" id="GO:0008839">
    <property type="term" value="F:4-hydroxy-tetrahydrodipicolinate reductase"/>
    <property type="evidence" value="ECO:0007669"/>
    <property type="project" value="UniProtKB-EC"/>
</dbReference>
<reference evidence="14 15" key="1">
    <citation type="submission" date="2019-03" db="EMBL/GenBank/DDBJ databases">
        <title>Genomic Encyclopedia of Type Strains, Phase IV (KMG-IV): sequencing the most valuable type-strain genomes for metagenomic binning, comparative biology and taxonomic classification.</title>
        <authorList>
            <person name="Goeker M."/>
        </authorList>
    </citation>
    <scope>NUCLEOTIDE SEQUENCE [LARGE SCALE GENOMIC DNA]</scope>
    <source>
        <strain evidence="14 15">DSM 44684</strain>
    </source>
</reference>
<name>A0A4R1FXW2_9NOCA</name>
<dbReference type="GO" id="GO:0009089">
    <property type="term" value="P:lysine biosynthetic process via diaminopimelate"/>
    <property type="evidence" value="ECO:0007669"/>
    <property type="project" value="InterPro"/>
</dbReference>
<comment type="caution">
    <text evidence="14">The sequence shown here is derived from an EMBL/GenBank/DDBJ whole genome shotgun (WGS) entry which is preliminary data.</text>
</comment>
<dbReference type="SUPFAM" id="SSF55347">
    <property type="entry name" value="Glyceraldehyde-3-phosphate dehydrogenase-like, C-terminal domain"/>
    <property type="match status" value="1"/>
</dbReference>
<keyword evidence="4" id="KW-0220">Diaminopimelate biosynthesis</keyword>
<keyword evidence="3" id="KW-0521">NADP</keyword>
<comment type="catalytic activity">
    <reaction evidence="10">
        <text>(S)-2,3,4,5-tetrahydrodipicolinate + NADP(+) + H2O = (2S,4S)-4-hydroxy-2,3,4,5-tetrahydrodipicolinate + NADPH + H(+)</text>
        <dbReference type="Rhea" id="RHEA:35331"/>
        <dbReference type="ChEBI" id="CHEBI:15377"/>
        <dbReference type="ChEBI" id="CHEBI:15378"/>
        <dbReference type="ChEBI" id="CHEBI:16845"/>
        <dbReference type="ChEBI" id="CHEBI:57783"/>
        <dbReference type="ChEBI" id="CHEBI:58349"/>
        <dbReference type="ChEBI" id="CHEBI:67139"/>
        <dbReference type="EC" id="1.17.1.8"/>
    </reaction>
</comment>
<gene>
    <name evidence="14" type="ORF">DFR71_3715</name>
</gene>
<evidence type="ECO:0000256" key="7">
    <source>
        <dbReference type="ARBA" id="ARBA00023154"/>
    </source>
</evidence>
<dbReference type="OrthoDB" id="4331787at2"/>
<evidence type="ECO:0000259" key="12">
    <source>
        <dbReference type="Pfam" id="PF01113"/>
    </source>
</evidence>
<evidence type="ECO:0000259" key="13">
    <source>
        <dbReference type="Pfam" id="PF05173"/>
    </source>
</evidence>
<feature type="domain" description="Dihydrodipicolinate reductase N-terminal" evidence="12">
    <location>
        <begin position="6"/>
        <end position="101"/>
    </location>
</feature>